<feature type="domain" description="DUF4340" evidence="2">
    <location>
        <begin position="81"/>
        <end position="183"/>
    </location>
</feature>
<dbReference type="AlphaFoldDB" id="E1YGL6"/>
<feature type="transmembrane region" description="Helical" evidence="1">
    <location>
        <begin position="17"/>
        <end position="34"/>
    </location>
</feature>
<gene>
    <name evidence="3" type="ORF">N47_F14050</name>
</gene>
<keyword evidence="1" id="KW-1133">Transmembrane helix</keyword>
<proteinExistence type="predicted"/>
<protein>
    <recommendedName>
        <fullName evidence="2">DUF4340 domain-containing protein</fullName>
    </recommendedName>
</protein>
<accession>E1YGL6</accession>
<evidence type="ECO:0000256" key="1">
    <source>
        <dbReference type="SAM" id="Phobius"/>
    </source>
</evidence>
<sequence>MARLEIERDWLLRRNKINLILVLILVLLGAYAYLNENSKLRSAPKAQKIEKIFDFDKDDIQEIMLRWQNQTIIFRKERGLWLIKKPWDAPADKGKIKDLLSVFNYGIVRPIDDHPSDYSQYGLIQPEVELGIKGRGDPSFRVLEIGSNDPNHTGCYARVKGEARIILIGVAYKAELQKEASYFRLLQ</sequence>
<keyword evidence="1" id="KW-0812">Transmembrane</keyword>
<organism evidence="3">
    <name type="scientific">uncultured Desulfobacterium sp</name>
    <dbReference type="NCBI Taxonomy" id="201089"/>
    <lineage>
        <taxon>Bacteria</taxon>
        <taxon>Pseudomonadati</taxon>
        <taxon>Thermodesulfobacteriota</taxon>
        <taxon>Desulfobacteria</taxon>
        <taxon>Desulfobacterales</taxon>
        <taxon>Desulfobacteriaceae</taxon>
        <taxon>Desulfobacterium</taxon>
        <taxon>environmental samples</taxon>
    </lineage>
</organism>
<dbReference type="Pfam" id="PF14238">
    <property type="entry name" value="DUF4340"/>
    <property type="match status" value="1"/>
</dbReference>
<dbReference type="InterPro" id="IPR025641">
    <property type="entry name" value="DUF4340"/>
</dbReference>
<dbReference type="EMBL" id="FR695873">
    <property type="protein sequence ID" value="CBX29710.1"/>
    <property type="molecule type" value="Genomic_DNA"/>
</dbReference>
<keyword evidence="1" id="KW-0472">Membrane</keyword>
<name>E1YGL6_9BACT</name>
<evidence type="ECO:0000313" key="3">
    <source>
        <dbReference type="EMBL" id="CBX29710.1"/>
    </source>
</evidence>
<evidence type="ECO:0000259" key="2">
    <source>
        <dbReference type="Pfam" id="PF14238"/>
    </source>
</evidence>
<reference evidence="3" key="1">
    <citation type="journal article" date="2011" name="Environ. Microbiol.">
        <title>Genomic insights into the metabolic potential of the polycyclic aromatic hydrocarbon degrading sulfate-reducing Deltaproteobacterium N47.</title>
        <authorList>
            <person name="Bergmann F."/>
            <person name="Selesi D."/>
            <person name="Weinmaier T."/>
            <person name="Tischler P."/>
            <person name="Rattei T."/>
            <person name="Meckenstock R.U."/>
        </authorList>
    </citation>
    <scope>NUCLEOTIDE SEQUENCE</scope>
</reference>